<keyword evidence="6" id="KW-1133">Transmembrane helix</keyword>
<evidence type="ECO:0000256" key="3">
    <source>
        <dbReference type="ARBA" id="ARBA00022737"/>
    </source>
</evidence>
<evidence type="ECO:0000313" key="10">
    <source>
        <dbReference type="Proteomes" id="UP001301731"/>
    </source>
</evidence>
<dbReference type="InterPro" id="IPR006619">
    <property type="entry name" value="PGRP_domain_met/bac"/>
</dbReference>
<dbReference type="Pfam" id="PF01510">
    <property type="entry name" value="Amidase_2"/>
    <property type="match status" value="1"/>
</dbReference>
<evidence type="ECO:0000313" key="9">
    <source>
        <dbReference type="EMBL" id="WOX22533.1"/>
    </source>
</evidence>
<evidence type="ECO:0000259" key="7">
    <source>
        <dbReference type="SMART" id="SM00644"/>
    </source>
</evidence>
<gene>
    <name evidence="9" type="ORF">R2D22_14455</name>
</gene>
<name>A0ABZ0LSS4_9ACTN</name>
<proteinExistence type="inferred from homology"/>
<feature type="transmembrane region" description="Helical" evidence="6">
    <location>
        <begin position="21"/>
        <end position="41"/>
    </location>
</feature>
<organism evidence="9 10">
    <name type="scientific">Streptomyces solicathayae</name>
    <dbReference type="NCBI Taxonomy" id="3081768"/>
    <lineage>
        <taxon>Bacteria</taxon>
        <taxon>Bacillati</taxon>
        <taxon>Actinomycetota</taxon>
        <taxon>Actinomycetes</taxon>
        <taxon>Kitasatosporales</taxon>
        <taxon>Streptomycetaceae</taxon>
        <taxon>Streptomyces</taxon>
    </lineage>
</organism>
<dbReference type="PANTHER" id="PTHR11022">
    <property type="entry name" value="PEPTIDOGLYCAN RECOGNITION PROTEIN"/>
    <property type="match status" value="1"/>
</dbReference>
<feature type="region of interest" description="Disordered" evidence="5">
    <location>
        <begin position="512"/>
        <end position="531"/>
    </location>
</feature>
<dbReference type="RefSeq" id="WP_318103587.1">
    <property type="nucleotide sequence ID" value="NZ_CP137573.1"/>
</dbReference>
<dbReference type="SMART" id="SM00191">
    <property type="entry name" value="Int_alpha"/>
    <property type="match status" value="6"/>
</dbReference>
<dbReference type="GO" id="GO:0008745">
    <property type="term" value="F:N-acetylmuramoyl-L-alanine amidase activity"/>
    <property type="evidence" value="ECO:0007669"/>
    <property type="project" value="UniProtKB-EC"/>
</dbReference>
<feature type="compositionally biased region" description="Low complexity" evidence="5">
    <location>
        <begin position="216"/>
        <end position="268"/>
    </location>
</feature>
<dbReference type="InterPro" id="IPR015510">
    <property type="entry name" value="PGRP"/>
</dbReference>
<keyword evidence="9" id="KW-0378">Hydrolase</keyword>
<evidence type="ECO:0000256" key="5">
    <source>
        <dbReference type="SAM" id="MobiDB-lite"/>
    </source>
</evidence>
<dbReference type="Pfam" id="PF01839">
    <property type="entry name" value="FG-GAP"/>
    <property type="match status" value="3"/>
</dbReference>
<keyword evidence="2" id="KW-0732">Signal</keyword>
<dbReference type="InterPro" id="IPR013517">
    <property type="entry name" value="FG-GAP"/>
</dbReference>
<dbReference type="Gene3D" id="2.130.10.130">
    <property type="entry name" value="Integrin alpha, N-terminal"/>
    <property type="match status" value="3"/>
</dbReference>
<keyword evidence="3" id="KW-0677">Repeat</keyword>
<feature type="domain" description="Peptidoglycan recognition protein family" evidence="8">
    <location>
        <begin position="278"/>
        <end position="426"/>
    </location>
</feature>
<evidence type="ECO:0000256" key="4">
    <source>
        <dbReference type="ARBA" id="ARBA00023180"/>
    </source>
</evidence>
<reference evidence="9 10" key="1">
    <citation type="submission" date="2023-10" db="EMBL/GenBank/DDBJ databases">
        <title>The genome sequence of Streptomyces sp. HUAS YS2.</title>
        <authorList>
            <person name="Mo P."/>
        </authorList>
    </citation>
    <scope>NUCLEOTIDE SEQUENCE [LARGE SCALE GENOMIC DNA]</scope>
    <source>
        <strain evidence="9 10">HUAS YS2</strain>
    </source>
</reference>
<dbReference type="Pfam" id="PF13517">
    <property type="entry name" value="FG-GAP_3"/>
    <property type="match status" value="1"/>
</dbReference>
<dbReference type="SUPFAM" id="SSF55846">
    <property type="entry name" value="N-acetylmuramoyl-L-alanine amidase-like"/>
    <property type="match status" value="1"/>
</dbReference>
<protein>
    <submittedName>
        <fullName evidence="9">N-acetylmuramoyl-L-alanine amidase</fullName>
        <ecNumber evidence="9">3.5.1.28</ecNumber>
    </submittedName>
</protein>
<evidence type="ECO:0000256" key="6">
    <source>
        <dbReference type="SAM" id="Phobius"/>
    </source>
</evidence>
<comment type="similarity">
    <text evidence="1">Belongs to the N-acetylmuramoyl-L-alanine amidase 2 family.</text>
</comment>
<keyword evidence="4" id="KW-0325">Glycoprotein</keyword>
<dbReference type="InterPro" id="IPR028994">
    <property type="entry name" value="Integrin_alpha_N"/>
</dbReference>
<dbReference type="SMART" id="SM00701">
    <property type="entry name" value="PGRP"/>
    <property type="match status" value="1"/>
</dbReference>
<dbReference type="Proteomes" id="UP001301731">
    <property type="component" value="Chromosome"/>
</dbReference>
<evidence type="ECO:0000256" key="1">
    <source>
        <dbReference type="ARBA" id="ARBA00007553"/>
    </source>
</evidence>
<keyword evidence="6" id="KW-0472">Membrane</keyword>
<dbReference type="SUPFAM" id="SSF69318">
    <property type="entry name" value="Integrin alpha N-terminal domain"/>
    <property type="match status" value="1"/>
</dbReference>
<dbReference type="Gene3D" id="3.40.80.10">
    <property type="entry name" value="Peptidoglycan recognition protein-like"/>
    <property type="match status" value="1"/>
</dbReference>
<dbReference type="CDD" id="cd06583">
    <property type="entry name" value="PGRP"/>
    <property type="match status" value="1"/>
</dbReference>
<dbReference type="InterPro" id="IPR013519">
    <property type="entry name" value="Int_alpha_beta-p"/>
</dbReference>
<dbReference type="EC" id="3.5.1.28" evidence="9"/>
<feature type="region of interest" description="Disordered" evidence="5">
    <location>
        <begin position="202"/>
        <end position="293"/>
    </location>
</feature>
<dbReference type="PROSITE" id="PS51470">
    <property type="entry name" value="FG_GAP"/>
    <property type="match status" value="2"/>
</dbReference>
<dbReference type="InterPro" id="IPR036505">
    <property type="entry name" value="Amidase/PGRP_sf"/>
</dbReference>
<dbReference type="PANTHER" id="PTHR11022:SF41">
    <property type="entry name" value="PEPTIDOGLYCAN-RECOGNITION PROTEIN LC-RELATED"/>
    <property type="match status" value="1"/>
</dbReference>
<evidence type="ECO:0000259" key="8">
    <source>
        <dbReference type="SMART" id="SM00701"/>
    </source>
</evidence>
<evidence type="ECO:0000256" key="2">
    <source>
        <dbReference type="ARBA" id="ARBA00022729"/>
    </source>
</evidence>
<dbReference type="SMART" id="SM00644">
    <property type="entry name" value="Ami_2"/>
    <property type="match status" value="1"/>
</dbReference>
<sequence>MGHLSPRRSHAYRPLSTKRRAWLTLGAVVLGGAGVVTVAVANPSDEPPKPPSARKGGVFDYALEATAVGKRELASTDTKTFSMVGVSWDSAKAKFDGAVEVRTRSVETGKWSGWQHLERSADQPEGSDLAGVRGSTEPLWVGASNGAQARVVDQDGSRIPLPGGLELNLIDPGVTPQEATAQGRALQAGPQDLAFAEPAAFVAEESATPEPPAPTSPTTEPGTGTDAGTGAEPSTEPTPATSAPESPAASPSGTPSTEPTPEPTATVPVAPPSNTTKPPIISRAQWGADETKVEDPPEYIEKIQAAYIHHTVDSNNYSCSESAALVRGIFLFHVQSNGWNDLGYNFLVDKCGRIFEGRGGGTDLPVKGAHTSGFNSYSTGIALLGNFETGKPTRAALESAARIAAYKLGQYGVSPTGKVTLTRLVSNPDGSTSPAGDVTFNTISGHRDGFATECPGANLYSKLGAIRDFAAKPGRNSAIPTSDFNRDGITDLVVGLPREAGFAGRVSVLPGTTAGPSHTAKKNLDQNSAGVPDANEASDLFGYASAWGDVNGDGNADLVVGVPGEDGVTGQTDTGSVSVLYGPGLSSGQSYWTAARAAGEKVGTVVTSGDFNADGKADILSVAPGAPGRWWAWDGATGTAKSGYLNTAAYTAAVGAVAAATGDFDKDGYADVAINYRDPSSVGRVLVLKGSSAGLTRGGLLSTRGGRSLAAGDLNGDGYDDIVVGQPATTESGHALKGGAVTAVLGSSTGLTATGSRTLGQDSANVYGTGEVGDDFGAAVSIGDVNLDGYGDVLVGMPGQDISANGTVLANAGMAIYLPGTSTGPTGTGSTGYAQGYSGLPGAAEANDRFGSAVTLKDLSGYVRADLAIGADGEDANNGTIVQIDNGSAGVARASGLYYGMTQLGTVAGARIGMMPLVP</sequence>
<feature type="domain" description="N-acetylmuramoyl-L-alanine amidase" evidence="7">
    <location>
        <begin position="291"/>
        <end position="456"/>
    </location>
</feature>
<keyword evidence="6" id="KW-0812">Transmembrane</keyword>
<keyword evidence="10" id="KW-1185">Reference proteome</keyword>
<accession>A0ABZ0LSS4</accession>
<dbReference type="InterPro" id="IPR002502">
    <property type="entry name" value="Amidase_domain"/>
</dbReference>
<dbReference type="EMBL" id="CP137573">
    <property type="protein sequence ID" value="WOX22533.1"/>
    <property type="molecule type" value="Genomic_DNA"/>
</dbReference>